<evidence type="ECO:0000313" key="1">
    <source>
        <dbReference type="EMBL" id="MCA4522870.1"/>
    </source>
</evidence>
<evidence type="ECO:0008006" key="3">
    <source>
        <dbReference type="Google" id="ProtNLM"/>
    </source>
</evidence>
<gene>
    <name evidence="1" type="ORF">LDZ35_06565</name>
</gene>
<organism evidence="1 2">
    <name type="scientific">Bacteroides xylanisolvens</name>
    <dbReference type="NCBI Taxonomy" id="371601"/>
    <lineage>
        <taxon>Bacteria</taxon>
        <taxon>Pseudomonadati</taxon>
        <taxon>Bacteroidota</taxon>
        <taxon>Bacteroidia</taxon>
        <taxon>Bacteroidales</taxon>
        <taxon>Bacteroidaceae</taxon>
        <taxon>Bacteroides</taxon>
    </lineage>
</organism>
<reference evidence="1" key="1">
    <citation type="submission" date="2023-08" db="EMBL/GenBank/DDBJ databases">
        <title>Mucin Metabolism Genes Underlie the Key Renovations of Bacteroides xylanisolvens Genomes in Captive Great Apes.</title>
        <authorList>
            <person name="Nishida A.H."/>
        </authorList>
    </citation>
    <scope>NUCLEOTIDE SEQUENCE</scope>
    <source>
        <strain evidence="1">P19.10B</strain>
    </source>
</reference>
<comment type="caution">
    <text evidence="1">The sequence shown here is derived from an EMBL/GenBank/DDBJ whole genome shotgun (WGS) entry which is preliminary data.</text>
</comment>
<dbReference type="EMBL" id="JAIWWW010000013">
    <property type="protein sequence ID" value="MCA4522870.1"/>
    <property type="molecule type" value="Genomic_DNA"/>
</dbReference>
<proteinExistence type="predicted"/>
<dbReference type="AlphaFoldDB" id="A0AAW4SNN2"/>
<sequence length="256" mass="30321">MILLGLMLVFSISCQDRTTSRQQSDYCDFESFSQPCVFIKYKQPVNGYTVKIMWFQYGEIGNALFRLEKNGKVHYLFVEKWNDKFLYDKYCNDNIKYPNDTIIELNYIPKLDSEKYLSDNSPFFFSDIDFDGKDEFIINRFKGGSKGSNAYDVYKVGKNEITLMSESPFTELENGHCEFSSINKTVTIHKHDGAYHYIRNTYQAKQYEIMNWDKPITQYKFELINSYIINNDEYKKYNRTGEKLQLIEKGQYKPNS</sequence>
<protein>
    <recommendedName>
        <fullName evidence="3">Lipoprotein</fullName>
    </recommendedName>
</protein>
<dbReference type="RefSeq" id="WP_225449845.1">
    <property type="nucleotide sequence ID" value="NZ_JAIWWK010000015.1"/>
</dbReference>
<name>A0AAW4SNN2_9BACE</name>
<evidence type="ECO:0000313" key="2">
    <source>
        <dbReference type="Proteomes" id="UP001197958"/>
    </source>
</evidence>
<accession>A0AAW4SNN2</accession>
<dbReference type="Proteomes" id="UP001197958">
    <property type="component" value="Unassembled WGS sequence"/>
</dbReference>